<reference evidence="4" key="1">
    <citation type="submission" date="2015-11" db="EMBL/GenBank/DDBJ databases">
        <authorList>
            <person name="Sharaf A."/>
            <person name="Marie M.E."/>
            <person name="Esson H."/>
            <person name="El-Afifi I.S."/>
            <person name="Hammad M.A."/>
        </authorList>
    </citation>
    <scope>NUCLEOTIDE SEQUENCE [LARGE SCALE GENOMIC DNA]</scope>
</reference>
<gene>
    <name evidence="3" type="ORF">BM10_145</name>
</gene>
<evidence type="ECO:0000256" key="1">
    <source>
        <dbReference type="ARBA" id="ARBA00022603"/>
    </source>
</evidence>
<dbReference type="InterPro" id="IPR029063">
    <property type="entry name" value="SAM-dependent_MTases_sf"/>
</dbReference>
<keyword evidence="1 3" id="KW-0489">Methyltransferase</keyword>
<evidence type="ECO:0000313" key="4">
    <source>
        <dbReference type="Proteomes" id="UP000225963"/>
    </source>
</evidence>
<accession>A0A0S2MUM0</accession>
<name>A0A0S2MUM0_9CAUD</name>
<dbReference type="InterPro" id="IPR001525">
    <property type="entry name" value="C5_MeTfrase"/>
</dbReference>
<dbReference type="OrthoDB" id="6754at10239"/>
<dbReference type="SUPFAM" id="SSF53335">
    <property type="entry name" value="S-adenosyl-L-methionine-dependent methyltransferases"/>
    <property type="match status" value="1"/>
</dbReference>
<dbReference type="Pfam" id="PF00145">
    <property type="entry name" value="DNA_methylase"/>
    <property type="match status" value="1"/>
</dbReference>
<protein>
    <submittedName>
        <fullName evidence="3">Cytosine-C5 specific DNA methylase</fullName>
    </submittedName>
</protein>
<dbReference type="GO" id="GO:0032259">
    <property type="term" value="P:methylation"/>
    <property type="evidence" value="ECO:0007669"/>
    <property type="project" value="UniProtKB-KW"/>
</dbReference>
<evidence type="ECO:0000313" key="3">
    <source>
        <dbReference type="EMBL" id="ALO79549.1"/>
    </source>
</evidence>
<dbReference type="GO" id="GO:0008168">
    <property type="term" value="F:methyltransferase activity"/>
    <property type="evidence" value="ECO:0007669"/>
    <property type="project" value="UniProtKB-KW"/>
</dbReference>
<keyword evidence="4" id="KW-1185">Reference proteome</keyword>
<evidence type="ECO:0000256" key="2">
    <source>
        <dbReference type="ARBA" id="ARBA00022679"/>
    </source>
</evidence>
<organism evidence="3 4">
    <name type="scientific">Bacillus phage BM15</name>
    <dbReference type="NCBI Taxonomy" id="1755680"/>
    <lineage>
        <taxon>Viruses</taxon>
        <taxon>Duplodnaviria</taxon>
        <taxon>Heunggongvirae</taxon>
        <taxon>Uroviricota</taxon>
        <taxon>Caudoviricetes</taxon>
        <taxon>Herelleviridae</taxon>
        <taxon>Bastillevirinae</taxon>
        <taxon>Caeruleovirus</taxon>
        <taxon>Caeruleovirus BM15</taxon>
    </lineage>
</organism>
<proteinExistence type="predicted"/>
<sequence length="222" mass="25233">MTKKKLKVLELFAGTRSVGKAFEAQGHEVYSVEWDQKHPGIHWYADISKITAQEIIERFGKPDIIWASPDCTSYSVAGISHHRRKDDDGNLRPISEYAQFCDTTNQHVVDLIRELQPKYYFIENPRGGMRKMNFMQDDALPNGGKRYTVTYCQYGDTRMKPTDLWTNHPDPKFKPACKNGMPCHVSAPRGSATGTQGIKGSVDRSRIPEELCNHVAKISEEE</sequence>
<dbReference type="Proteomes" id="UP000225963">
    <property type="component" value="Segment"/>
</dbReference>
<keyword evidence="2" id="KW-0808">Transferase</keyword>
<dbReference type="EMBL" id="KT995480">
    <property type="protein sequence ID" value="ALO79549.1"/>
    <property type="molecule type" value="Genomic_DNA"/>
</dbReference>
<dbReference type="Gene3D" id="3.40.50.150">
    <property type="entry name" value="Vaccinia Virus protein VP39"/>
    <property type="match status" value="1"/>
</dbReference>